<reference evidence="3 5" key="1">
    <citation type="submission" date="2024-09" db="EMBL/GenBank/DDBJ databases">
        <title>Genome sequencing and assembly of Phytophthora oleae, isolate VK10A, causative agent of rot of olive drupes.</title>
        <authorList>
            <person name="Conti Taguali S."/>
            <person name="Riolo M."/>
            <person name="La Spada F."/>
            <person name="Cacciola S.O."/>
            <person name="Dionisio G."/>
        </authorList>
    </citation>
    <scope>NUCLEOTIDE SEQUENCE [LARGE SCALE GENOMIC DNA]</scope>
    <source>
        <strain evidence="3 5">VK10A</strain>
    </source>
</reference>
<dbReference type="EMBL" id="JBIMZQ010000049">
    <property type="protein sequence ID" value="KAL3658989.1"/>
    <property type="molecule type" value="Genomic_DNA"/>
</dbReference>
<feature type="compositionally biased region" description="Low complexity" evidence="2">
    <location>
        <begin position="217"/>
        <end position="231"/>
    </location>
</feature>
<proteinExistence type="predicted"/>
<evidence type="ECO:0000313" key="4">
    <source>
        <dbReference type="EMBL" id="KAL3658989.1"/>
    </source>
</evidence>
<dbReference type="Proteomes" id="UP001632037">
    <property type="component" value="Unassembled WGS sequence"/>
</dbReference>
<evidence type="ECO:0000256" key="2">
    <source>
        <dbReference type="SAM" id="MobiDB-lite"/>
    </source>
</evidence>
<dbReference type="AlphaFoldDB" id="A0ABD3EP09"/>
<sequence length="431" mass="48748">MEREHRREHRDLEARREILTLTDRLLEFENAKLEAHRRADDLEERRSLNAKNQRLESEFADRWRQREAEAAAERARMADEMKHDWISQIESLQHRVQDVEAERDRERESFQNMQRFRAGNLRNLRATLSQDQEVRGVAYPDSATGNPVSNTVKPDVATMYPVSGSVIRSDARGVRVTPMSYPPALKTAPRLVASVQQPPHASNATSTRRVKTERNDATATTATGTQVTQVAPVSEVKTDTRRASTPRRDPPRKSDTRRSERGRETSRKEKRRGEAPDPGGDTEDSRSDSISISSEDTGPGEVMTLTAATQAQAGTTLLTLRLFINSNTRGEFDPGATLRERVHWWEKFANMASQGGWTTKTRIQKLMVYFLCLPVTGSTSCPRACPVTGRSCRPRSESGIARLARRIQRGISLWRWRTLKTLVCGELATSK</sequence>
<accession>A0ABD3EP09</accession>
<feature type="compositionally biased region" description="Polar residues" evidence="2">
    <location>
        <begin position="194"/>
        <end position="207"/>
    </location>
</feature>
<keyword evidence="5" id="KW-1185">Reference proteome</keyword>
<name>A0ABD3EP09_9STRA</name>
<feature type="compositionally biased region" description="Basic and acidic residues" evidence="2">
    <location>
        <begin position="236"/>
        <end position="275"/>
    </location>
</feature>
<evidence type="ECO:0000313" key="5">
    <source>
        <dbReference type="Proteomes" id="UP001632037"/>
    </source>
</evidence>
<feature type="region of interest" description="Disordered" evidence="2">
    <location>
        <begin position="193"/>
        <end position="300"/>
    </location>
</feature>
<feature type="coiled-coil region" evidence="1">
    <location>
        <begin position="82"/>
        <end position="109"/>
    </location>
</feature>
<protein>
    <submittedName>
        <fullName evidence="3">Uncharacterized protein</fullName>
    </submittedName>
</protein>
<keyword evidence="1" id="KW-0175">Coiled coil</keyword>
<evidence type="ECO:0000313" key="3">
    <source>
        <dbReference type="EMBL" id="KAL3656158.1"/>
    </source>
</evidence>
<comment type="caution">
    <text evidence="3">The sequence shown here is derived from an EMBL/GenBank/DDBJ whole genome shotgun (WGS) entry which is preliminary data.</text>
</comment>
<feature type="compositionally biased region" description="Low complexity" evidence="2">
    <location>
        <begin position="288"/>
        <end position="297"/>
    </location>
</feature>
<organism evidence="3 5">
    <name type="scientific">Phytophthora oleae</name>
    <dbReference type="NCBI Taxonomy" id="2107226"/>
    <lineage>
        <taxon>Eukaryota</taxon>
        <taxon>Sar</taxon>
        <taxon>Stramenopiles</taxon>
        <taxon>Oomycota</taxon>
        <taxon>Peronosporomycetes</taxon>
        <taxon>Peronosporales</taxon>
        <taxon>Peronosporaceae</taxon>
        <taxon>Phytophthora</taxon>
    </lineage>
</organism>
<feature type="coiled-coil region" evidence="1">
    <location>
        <begin position="25"/>
        <end position="58"/>
    </location>
</feature>
<gene>
    <name evidence="4" type="ORF">V7S43_015874</name>
    <name evidence="3" type="ORF">V7S43_019025</name>
</gene>
<evidence type="ECO:0000256" key="1">
    <source>
        <dbReference type="SAM" id="Coils"/>
    </source>
</evidence>
<dbReference type="EMBL" id="JBIMZQ010000126">
    <property type="protein sequence ID" value="KAL3656158.1"/>
    <property type="molecule type" value="Genomic_DNA"/>
</dbReference>